<dbReference type="AlphaFoldDB" id="A0A8S2ZR75"/>
<feature type="non-terminal residue" evidence="1">
    <location>
        <position position="1"/>
    </location>
</feature>
<proteinExistence type="predicted"/>
<reference evidence="1" key="1">
    <citation type="submission" date="2021-02" db="EMBL/GenBank/DDBJ databases">
        <authorList>
            <person name="Nowell W R."/>
        </authorList>
    </citation>
    <scope>NUCLEOTIDE SEQUENCE</scope>
</reference>
<sequence length="127" mass="14383">IIILSINDDFLSDSGLHVACMILDKEIKYIDGKNDNIIIPHMYMNKLQEEKVSNKDTITTYSMKNSNSPLGTQSTDTKSNEIPSVYFYTSTCTQCAMDQKRLIFIPCHHGTLCLCCDHTLKQRPSAM</sequence>
<evidence type="ECO:0000313" key="1">
    <source>
        <dbReference type="EMBL" id="CAF4656326.1"/>
    </source>
</evidence>
<name>A0A8S2ZR75_9BILA</name>
<evidence type="ECO:0000313" key="2">
    <source>
        <dbReference type="Proteomes" id="UP000681722"/>
    </source>
</evidence>
<dbReference type="Proteomes" id="UP000681722">
    <property type="component" value="Unassembled WGS sequence"/>
</dbReference>
<dbReference type="OrthoDB" id="774873at2759"/>
<gene>
    <name evidence="1" type="ORF">SRO942_LOCUS50534</name>
</gene>
<comment type="caution">
    <text evidence="1">The sequence shown here is derived from an EMBL/GenBank/DDBJ whole genome shotgun (WGS) entry which is preliminary data.</text>
</comment>
<dbReference type="EMBL" id="CAJOBC010144475">
    <property type="protein sequence ID" value="CAF4656326.1"/>
    <property type="molecule type" value="Genomic_DNA"/>
</dbReference>
<protein>
    <submittedName>
        <fullName evidence="1">Uncharacterized protein</fullName>
    </submittedName>
</protein>
<organism evidence="1 2">
    <name type="scientific">Didymodactylos carnosus</name>
    <dbReference type="NCBI Taxonomy" id="1234261"/>
    <lineage>
        <taxon>Eukaryota</taxon>
        <taxon>Metazoa</taxon>
        <taxon>Spiralia</taxon>
        <taxon>Gnathifera</taxon>
        <taxon>Rotifera</taxon>
        <taxon>Eurotatoria</taxon>
        <taxon>Bdelloidea</taxon>
        <taxon>Philodinida</taxon>
        <taxon>Philodinidae</taxon>
        <taxon>Didymodactylos</taxon>
    </lineage>
</organism>
<accession>A0A8S2ZR75</accession>